<dbReference type="VEuPathDB" id="FungiDB:ASPFODRAFT_337371"/>
<accession>A0A1M3T7X9</accession>
<gene>
    <name evidence="1" type="ORF">ASPFODRAFT_337371</name>
</gene>
<reference evidence="2" key="1">
    <citation type="journal article" date="2017" name="Genome Biol.">
        <title>Comparative genomics reveals high biological diversity and specific adaptations in the industrially and medically important fungal genus Aspergillus.</title>
        <authorList>
            <person name="de Vries R.P."/>
            <person name="Riley R."/>
            <person name="Wiebenga A."/>
            <person name="Aguilar-Osorio G."/>
            <person name="Amillis S."/>
            <person name="Uchima C.A."/>
            <person name="Anderluh G."/>
            <person name="Asadollahi M."/>
            <person name="Askin M."/>
            <person name="Barry K."/>
            <person name="Battaglia E."/>
            <person name="Bayram O."/>
            <person name="Benocci T."/>
            <person name="Braus-Stromeyer S.A."/>
            <person name="Caldana C."/>
            <person name="Canovas D."/>
            <person name="Cerqueira G.C."/>
            <person name="Chen F."/>
            <person name="Chen W."/>
            <person name="Choi C."/>
            <person name="Clum A."/>
            <person name="Dos Santos R.A."/>
            <person name="Damasio A.R."/>
            <person name="Diallinas G."/>
            <person name="Emri T."/>
            <person name="Fekete E."/>
            <person name="Flipphi M."/>
            <person name="Freyberg S."/>
            <person name="Gallo A."/>
            <person name="Gournas C."/>
            <person name="Habgood R."/>
            <person name="Hainaut M."/>
            <person name="Harispe M.L."/>
            <person name="Henrissat B."/>
            <person name="Hilden K.S."/>
            <person name="Hope R."/>
            <person name="Hossain A."/>
            <person name="Karabika E."/>
            <person name="Karaffa L."/>
            <person name="Karanyi Z."/>
            <person name="Krasevec N."/>
            <person name="Kuo A."/>
            <person name="Kusch H."/>
            <person name="LaButti K."/>
            <person name="Lagendijk E.L."/>
            <person name="Lapidus A."/>
            <person name="Levasseur A."/>
            <person name="Lindquist E."/>
            <person name="Lipzen A."/>
            <person name="Logrieco A.F."/>
            <person name="MacCabe A."/>
            <person name="Maekelae M.R."/>
            <person name="Malavazi I."/>
            <person name="Melin P."/>
            <person name="Meyer V."/>
            <person name="Mielnichuk N."/>
            <person name="Miskei M."/>
            <person name="Molnar A.P."/>
            <person name="Mule G."/>
            <person name="Ngan C.Y."/>
            <person name="Orejas M."/>
            <person name="Orosz E."/>
            <person name="Ouedraogo J.P."/>
            <person name="Overkamp K.M."/>
            <person name="Park H.-S."/>
            <person name="Perrone G."/>
            <person name="Piumi F."/>
            <person name="Punt P.J."/>
            <person name="Ram A.F."/>
            <person name="Ramon A."/>
            <person name="Rauscher S."/>
            <person name="Record E."/>
            <person name="Riano-Pachon D.M."/>
            <person name="Robert V."/>
            <person name="Roehrig J."/>
            <person name="Ruller R."/>
            <person name="Salamov A."/>
            <person name="Salih N.S."/>
            <person name="Samson R.A."/>
            <person name="Sandor E."/>
            <person name="Sanguinetti M."/>
            <person name="Schuetze T."/>
            <person name="Sepcic K."/>
            <person name="Shelest E."/>
            <person name="Sherlock G."/>
            <person name="Sophianopoulou V."/>
            <person name="Squina F.M."/>
            <person name="Sun H."/>
            <person name="Susca A."/>
            <person name="Todd R.B."/>
            <person name="Tsang A."/>
            <person name="Unkles S.E."/>
            <person name="van de Wiele N."/>
            <person name="van Rossen-Uffink D."/>
            <person name="Oliveira J.V."/>
            <person name="Vesth T.C."/>
            <person name="Visser J."/>
            <person name="Yu J.-H."/>
            <person name="Zhou M."/>
            <person name="Andersen M.R."/>
            <person name="Archer D.B."/>
            <person name="Baker S.E."/>
            <person name="Benoit I."/>
            <person name="Brakhage A.A."/>
            <person name="Braus G.H."/>
            <person name="Fischer R."/>
            <person name="Frisvad J.C."/>
            <person name="Goldman G.H."/>
            <person name="Houbraken J."/>
            <person name="Oakley B."/>
            <person name="Pocsi I."/>
            <person name="Scazzocchio C."/>
            <person name="Seiboth B."/>
            <person name="vanKuyk P.A."/>
            <person name="Wortman J."/>
            <person name="Dyer P.S."/>
            <person name="Grigoriev I.V."/>
        </authorList>
    </citation>
    <scope>NUCLEOTIDE SEQUENCE [LARGE SCALE GENOMIC DNA]</scope>
    <source>
        <strain evidence="2">CBS 106.47</strain>
    </source>
</reference>
<dbReference type="AlphaFoldDB" id="A0A1M3T7X9"/>
<dbReference type="Proteomes" id="UP000184063">
    <property type="component" value="Unassembled WGS sequence"/>
</dbReference>
<dbReference type="EMBL" id="KV878247">
    <property type="protein sequence ID" value="OJZ82861.1"/>
    <property type="molecule type" value="Genomic_DNA"/>
</dbReference>
<proteinExistence type="predicted"/>
<sequence length="61" mass="7089">MSKEKVTCSSKTVNLRQVRQDVEDQVGHETWAIKSCAAEYSTRYLSTLLGFYYQELHRCIS</sequence>
<protein>
    <submittedName>
        <fullName evidence="1">Uncharacterized protein</fullName>
    </submittedName>
</protein>
<evidence type="ECO:0000313" key="2">
    <source>
        <dbReference type="Proteomes" id="UP000184063"/>
    </source>
</evidence>
<organism evidence="1 2">
    <name type="scientific">Aspergillus luchuensis (strain CBS 106.47)</name>
    <dbReference type="NCBI Taxonomy" id="1137211"/>
    <lineage>
        <taxon>Eukaryota</taxon>
        <taxon>Fungi</taxon>
        <taxon>Dikarya</taxon>
        <taxon>Ascomycota</taxon>
        <taxon>Pezizomycotina</taxon>
        <taxon>Eurotiomycetes</taxon>
        <taxon>Eurotiomycetidae</taxon>
        <taxon>Eurotiales</taxon>
        <taxon>Aspergillaceae</taxon>
        <taxon>Aspergillus</taxon>
        <taxon>Aspergillus subgen. Circumdati</taxon>
    </lineage>
</organism>
<evidence type="ECO:0000313" key="1">
    <source>
        <dbReference type="EMBL" id="OJZ82861.1"/>
    </source>
</evidence>
<name>A0A1M3T7X9_ASPLC</name>